<keyword evidence="1" id="KW-1133">Transmembrane helix</keyword>
<name>A0A437QAF9_9GAMM</name>
<organism evidence="2 3">
    <name type="scientific">Neptunomonas marina</name>
    <dbReference type="NCBI Taxonomy" id="1815562"/>
    <lineage>
        <taxon>Bacteria</taxon>
        <taxon>Pseudomonadati</taxon>
        <taxon>Pseudomonadota</taxon>
        <taxon>Gammaproteobacteria</taxon>
        <taxon>Oceanospirillales</taxon>
        <taxon>Oceanospirillaceae</taxon>
        <taxon>Neptunomonas</taxon>
    </lineage>
</organism>
<evidence type="ECO:0000256" key="1">
    <source>
        <dbReference type="SAM" id="Phobius"/>
    </source>
</evidence>
<dbReference type="Pfam" id="PF11174">
    <property type="entry name" value="DUF2970"/>
    <property type="match status" value="1"/>
</dbReference>
<gene>
    <name evidence="2" type="ORF">EOE65_05785</name>
</gene>
<sequence length="66" mass="7377">MATKPTLWQVFCSTLAAFFGVQSERNRTRDFESKSIIPYVFIAIFSTALFIILVIGLVNAALYLAT</sequence>
<comment type="caution">
    <text evidence="2">The sequence shown here is derived from an EMBL/GenBank/DDBJ whole genome shotgun (WGS) entry which is preliminary data.</text>
</comment>
<dbReference type="InterPro" id="IPR021344">
    <property type="entry name" value="DUF2970"/>
</dbReference>
<proteinExistence type="predicted"/>
<dbReference type="EMBL" id="SACQ01000002">
    <property type="protein sequence ID" value="RVU31490.1"/>
    <property type="molecule type" value="Genomic_DNA"/>
</dbReference>
<keyword evidence="1" id="KW-0472">Membrane</keyword>
<dbReference type="AlphaFoldDB" id="A0A437QAF9"/>
<reference evidence="2 3" key="1">
    <citation type="submission" date="2019-01" db="EMBL/GenBank/DDBJ databases">
        <authorList>
            <person name="Chen W.-M."/>
        </authorList>
    </citation>
    <scope>NUCLEOTIDE SEQUENCE [LARGE SCALE GENOMIC DNA]</scope>
    <source>
        <strain evidence="2 3">HPM-16</strain>
    </source>
</reference>
<accession>A0A437QAF9</accession>
<dbReference type="RefSeq" id="WP_127693349.1">
    <property type="nucleotide sequence ID" value="NZ_SACQ01000002.1"/>
</dbReference>
<feature type="transmembrane region" description="Helical" evidence="1">
    <location>
        <begin position="39"/>
        <end position="65"/>
    </location>
</feature>
<evidence type="ECO:0000313" key="3">
    <source>
        <dbReference type="Proteomes" id="UP000282818"/>
    </source>
</evidence>
<dbReference type="Proteomes" id="UP000282818">
    <property type="component" value="Unassembled WGS sequence"/>
</dbReference>
<evidence type="ECO:0000313" key="2">
    <source>
        <dbReference type="EMBL" id="RVU31490.1"/>
    </source>
</evidence>
<protein>
    <submittedName>
        <fullName evidence="2">DUF2970 domain-containing protein</fullName>
    </submittedName>
</protein>
<keyword evidence="1" id="KW-0812">Transmembrane</keyword>
<keyword evidence="3" id="KW-1185">Reference proteome</keyword>